<feature type="transmembrane region" description="Helical" evidence="6">
    <location>
        <begin position="60"/>
        <end position="77"/>
    </location>
</feature>
<dbReference type="InterPro" id="IPR013901">
    <property type="entry name" value="Anthrone_oxy"/>
</dbReference>
<dbReference type="GO" id="GO:0016020">
    <property type="term" value="C:membrane"/>
    <property type="evidence" value="ECO:0007669"/>
    <property type="project" value="UniProtKB-SubCell"/>
</dbReference>
<organism evidence="7 8">
    <name type="scientific">Patellaria atrata CBS 101060</name>
    <dbReference type="NCBI Taxonomy" id="1346257"/>
    <lineage>
        <taxon>Eukaryota</taxon>
        <taxon>Fungi</taxon>
        <taxon>Dikarya</taxon>
        <taxon>Ascomycota</taxon>
        <taxon>Pezizomycotina</taxon>
        <taxon>Dothideomycetes</taxon>
        <taxon>Dothideomycetes incertae sedis</taxon>
        <taxon>Patellariales</taxon>
        <taxon>Patellariaceae</taxon>
        <taxon>Patellaria</taxon>
    </lineage>
</organism>
<keyword evidence="8" id="KW-1185">Reference proteome</keyword>
<evidence type="ECO:0000256" key="5">
    <source>
        <dbReference type="ARBA" id="ARBA00034313"/>
    </source>
</evidence>
<keyword evidence="2 6" id="KW-0812">Transmembrane</keyword>
<accession>A0A9P4S3J5</accession>
<comment type="subcellular location">
    <subcellularLocation>
        <location evidence="1">Membrane</location>
        <topology evidence="1">Multi-pass membrane protein</topology>
    </subcellularLocation>
</comment>
<dbReference type="PANTHER" id="PTHR35042:SF1">
    <property type="entry name" value="DUF1772-DOMAIN-CONTAINING PROTEIN"/>
    <property type="match status" value="1"/>
</dbReference>
<keyword evidence="3 6" id="KW-1133">Transmembrane helix</keyword>
<name>A0A9P4S3J5_9PEZI</name>
<evidence type="ECO:0000313" key="7">
    <source>
        <dbReference type="EMBL" id="KAF2834515.1"/>
    </source>
</evidence>
<dbReference type="OrthoDB" id="5954308at2759"/>
<evidence type="ECO:0000256" key="6">
    <source>
        <dbReference type="SAM" id="Phobius"/>
    </source>
</evidence>
<dbReference type="PANTHER" id="PTHR35042">
    <property type="entry name" value="ANTHRONE OXYGENASE ENCC"/>
    <property type="match status" value="1"/>
</dbReference>
<reference evidence="7" key="1">
    <citation type="journal article" date="2020" name="Stud. Mycol.">
        <title>101 Dothideomycetes genomes: a test case for predicting lifestyles and emergence of pathogens.</title>
        <authorList>
            <person name="Haridas S."/>
            <person name="Albert R."/>
            <person name="Binder M."/>
            <person name="Bloem J."/>
            <person name="Labutti K."/>
            <person name="Salamov A."/>
            <person name="Andreopoulos B."/>
            <person name="Baker S."/>
            <person name="Barry K."/>
            <person name="Bills G."/>
            <person name="Bluhm B."/>
            <person name="Cannon C."/>
            <person name="Castanera R."/>
            <person name="Culley D."/>
            <person name="Daum C."/>
            <person name="Ezra D."/>
            <person name="Gonzalez J."/>
            <person name="Henrissat B."/>
            <person name="Kuo A."/>
            <person name="Liang C."/>
            <person name="Lipzen A."/>
            <person name="Lutzoni F."/>
            <person name="Magnuson J."/>
            <person name="Mondo S."/>
            <person name="Nolan M."/>
            <person name="Ohm R."/>
            <person name="Pangilinan J."/>
            <person name="Park H.-J."/>
            <person name="Ramirez L."/>
            <person name="Alfaro M."/>
            <person name="Sun H."/>
            <person name="Tritt A."/>
            <person name="Yoshinaga Y."/>
            <person name="Zwiers L.-H."/>
            <person name="Turgeon B."/>
            <person name="Goodwin S."/>
            <person name="Spatafora J."/>
            <person name="Crous P."/>
            <person name="Grigoriev I."/>
        </authorList>
    </citation>
    <scope>NUCLEOTIDE SEQUENCE</scope>
    <source>
        <strain evidence="7">CBS 101060</strain>
    </source>
</reference>
<proteinExistence type="inferred from homology"/>
<feature type="transmembrane region" description="Helical" evidence="6">
    <location>
        <begin position="20"/>
        <end position="40"/>
    </location>
</feature>
<feature type="transmembrane region" description="Helical" evidence="6">
    <location>
        <begin position="97"/>
        <end position="116"/>
    </location>
</feature>
<dbReference type="EMBL" id="MU006118">
    <property type="protein sequence ID" value="KAF2834515.1"/>
    <property type="molecule type" value="Genomic_DNA"/>
</dbReference>
<evidence type="ECO:0000256" key="2">
    <source>
        <dbReference type="ARBA" id="ARBA00022692"/>
    </source>
</evidence>
<gene>
    <name evidence="7" type="ORF">M501DRAFT_1046966</name>
</gene>
<comment type="similarity">
    <text evidence="5">Belongs to the anthrone oxygenase family.</text>
</comment>
<keyword evidence="4 6" id="KW-0472">Membrane</keyword>
<evidence type="ECO:0008006" key="9">
    <source>
        <dbReference type="Google" id="ProtNLM"/>
    </source>
</evidence>
<dbReference type="Proteomes" id="UP000799429">
    <property type="component" value="Unassembled WGS sequence"/>
</dbReference>
<dbReference type="Pfam" id="PF08592">
    <property type="entry name" value="Anthrone_oxy"/>
    <property type="match status" value="1"/>
</dbReference>
<evidence type="ECO:0000256" key="1">
    <source>
        <dbReference type="ARBA" id="ARBA00004141"/>
    </source>
</evidence>
<evidence type="ECO:0000313" key="8">
    <source>
        <dbReference type="Proteomes" id="UP000799429"/>
    </source>
</evidence>
<evidence type="ECO:0000256" key="4">
    <source>
        <dbReference type="ARBA" id="ARBA00023136"/>
    </source>
</evidence>
<protein>
    <recommendedName>
        <fullName evidence="9">DUF1772-domain-containing protein</fullName>
    </recommendedName>
</protein>
<sequence length="205" mass="21979">MADNPPVRIGVRLAQTVGITTTAFLAGQLAGISFLTIPAIMEAPSPLAVKQYQKVRNNSLPYTPLLVVVSSALFGYLGYHKCKLPAWLGWTCLHPRLFITAAVFVFSIIPYSILTVEPVDHKLENKAETLSTASLTDNSTEAGIHYQDTVKGLLDRFATMNLGRAAIAFAAAAMGTWGAIAHHHSAHLTSVGSLHFATGANRMGH</sequence>
<dbReference type="AlphaFoldDB" id="A0A9P4S3J5"/>
<comment type="caution">
    <text evidence="7">The sequence shown here is derived from an EMBL/GenBank/DDBJ whole genome shotgun (WGS) entry which is preliminary data.</text>
</comment>
<evidence type="ECO:0000256" key="3">
    <source>
        <dbReference type="ARBA" id="ARBA00022989"/>
    </source>
</evidence>